<proteinExistence type="predicted"/>
<sequence length="230" mass="26800">MKLESLKSETKFTDNRIIVKGTGSYTIQSVTLNVHDAWKSKSVKVLNLYYNNRPEADFSELKKNRSLWKCAKICHLTFNQTELKVEFPVPITACNFMIQLDSFYENLQALSLELFLCPRCSRPVTDKHGICGNCHENAYQCKQCRIINYENLDSFLCNKCGYSKYGRFEFNFMAKPGFIFDSMKNDEDMKRGLAAIESESENAYRRYQQLLGFKKPFLNTRWGPRASHVR</sequence>
<reference evidence="1 2" key="1">
    <citation type="journal article" date="2021" name="Hortic Res">
        <title>High-quality reference genome and annotation aids understanding of berry development for evergreen blueberry (Vaccinium darrowii).</title>
        <authorList>
            <person name="Yu J."/>
            <person name="Hulse-Kemp A.M."/>
            <person name="Babiker E."/>
            <person name="Staton M."/>
        </authorList>
    </citation>
    <scope>NUCLEOTIDE SEQUENCE [LARGE SCALE GENOMIC DNA]</scope>
    <source>
        <strain evidence="2">cv. NJ 8807/NJ 8810</strain>
        <tissue evidence="1">Young leaf</tissue>
    </source>
</reference>
<name>A0ACB7XLU6_9ERIC</name>
<dbReference type="EMBL" id="CM037160">
    <property type="protein sequence ID" value="KAH7841715.1"/>
    <property type="molecule type" value="Genomic_DNA"/>
</dbReference>
<dbReference type="Proteomes" id="UP000828048">
    <property type="component" value="Chromosome 10"/>
</dbReference>
<accession>A0ACB7XLU6</accession>
<evidence type="ECO:0000313" key="2">
    <source>
        <dbReference type="Proteomes" id="UP000828048"/>
    </source>
</evidence>
<organism evidence="1 2">
    <name type="scientific">Vaccinium darrowii</name>
    <dbReference type="NCBI Taxonomy" id="229202"/>
    <lineage>
        <taxon>Eukaryota</taxon>
        <taxon>Viridiplantae</taxon>
        <taxon>Streptophyta</taxon>
        <taxon>Embryophyta</taxon>
        <taxon>Tracheophyta</taxon>
        <taxon>Spermatophyta</taxon>
        <taxon>Magnoliopsida</taxon>
        <taxon>eudicotyledons</taxon>
        <taxon>Gunneridae</taxon>
        <taxon>Pentapetalae</taxon>
        <taxon>asterids</taxon>
        <taxon>Ericales</taxon>
        <taxon>Ericaceae</taxon>
        <taxon>Vaccinioideae</taxon>
        <taxon>Vaccinieae</taxon>
        <taxon>Vaccinium</taxon>
    </lineage>
</organism>
<comment type="caution">
    <text evidence="1">The sequence shown here is derived from an EMBL/GenBank/DDBJ whole genome shotgun (WGS) entry which is preliminary data.</text>
</comment>
<gene>
    <name evidence="1" type="ORF">Vadar_033356</name>
</gene>
<keyword evidence="2" id="KW-1185">Reference proteome</keyword>
<evidence type="ECO:0000313" key="1">
    <source>
        <dbReference type="EMBL" id="KAH7841715.1"/>
    </source>
</evidence>
<protein>
    <submittedName>
        <fullName evidence="1">Uncharacterized protein</fullName>
    </submittedName>
</protein>